<dbReference type="Pfam" id="PF12440">
    <property type="entry name" value="MAGE_N"/>
    <property type="match status" value="2"/>
</dbReference>
<name>A0A8J5ZQX2_GALPY</name>
<dbReference type="InterPro" id="IPR002190">
    <property type="entry name" value="MHD_dom"/>
</dbReference>
<feature type="domain" description="MAGE" evidence="2">
    <location>
        <begin position="436"/>
        <end position="565"/>
    </location>
</feature>
<dbReference type="PANTHER" id="PTHR11736">
    <property type="entry name" value="MELANOMA-ASSOCIATED ANTIGEN MAGE ANTIGEN"/>
    <property type="match status" value="1"/>
</dbReference>
<evidence type="ECO:0000256" key="1">
    <source>
        <dbReference type="SAM" id="MobiDB-lite"/>
    </source>
</evidence>
<gene>
    <name evidence="3" type="ORF">J0S82_001611</name>
</gene>
<dbReference type="SMART" id="SM01373">
    <property type="entry name" value="MAGE"/>
    <property type="match status" value="4"/>
</dbReference>
<dbReference type="InterPro" id="IPR037445">
    <property type="entry name" value="MAGE"/>
</dbReference>
<dbReference type="Gene3D" id="1.10.10.1210">
    <property type="entry name" value="MAGE homology domain, winged helix WH2 motif"/>
    <property type="match status" value="4"/>
</dbReference>
<dbReference type="OrthoDB" id="205198at2759"/>
<feature type="non-terminal residue" evidence="3">
    <location>
        <position position="1203"/>
    </location>
</feature>
<feature type="domain" description="MAGE" evidence="2">
    <location>
        <begin position="728"/>
        <end position="927"/>
    </location>
</feature>
<dbReference type="EMBL" id="JAGFMF010012069">
    <property type="protein sequence ID" value="KAG8508109.1"/>
    <property type="molecule type" value="Genomic_DNA"/>
</dbReference>
<proteinExistence type="predicted"/>
<reference evidence="3" key="1">
    <citation type="journal article" date="2021" name="Evol. Appl.">
        <title>The genome of the Pyrenean desman and the effects of bottlenecks and inbreeding on the genomic landscape of an endangered species.</title>
        <authorList>
            <person name="Escoda L."/>
            <person name="Castresana J."/>
        </authorList>
    </citation>
    <scope>NUCLEOTIDE SEQUENCE</scope>
    <source>
        <strain evidence="3">IBE-C5619</strain>
    </source>
</reference>
<feature type="region of interest" description="Disordered" evidence="1">
    <location>
        <begin position="694"/>
        <end position="722"/>
    </location>
</feature>
<feature type="compositionally biased region" description="Basic and acidic residues" evidence="1">
    <location>
        <begin position="697"/>
        <end position="710"/>
    </location>
</feature>
<sequence>LLSTATVVMPRNKKNTRSSNDKRYQAHNRAQSLEVARVMKALEDISLSGCSLMSGNSREHHEIGMASIPESPQSFSFSAIGIMALSSSKSDESATNQEEGQVLSTSQAEPDPRNVPIDAIDEKVAMLVNFMLLKYKVKEPITKEEMLTTVIKGCGNHFAELLLRASERMEMVFGLDVQEVDPINHQYVVLIKLGLTYDGMMSGEEGVPKTGILILVLGVIFMKGNRATEEEIWEVLSFTGVYPGVKHFIFGEPRQLITKDFVKENYLIYQQVASSHSVVFEFLWGPRACAETTKMKVLEFLAKVHGTDPSSFPSQYEEALKDDAKRVQGNVSARAESSIASAKFRSSSHINTQGLEVAQASRYQEETSTFSNPLIPANSKESPEAGMANILAFHHYFDFSSASNQMRVQMPKRRRSIQMPHRLNLTPRLGAHQPHYGLLIKLGLTYDGVLSGGKGQPRTSILILVLGTIFMKGNQATEEVVQAFLSLMNIYLRVKHFIFGEPIIRNFVKEKYLVYQQVENSDPAQFEFLWGPHAHAETTKKKVLQFLARVNKTYPSSFASHCEGTLQNEEMKAGADSPYFLLLEYKMKESIMKAHVLENVSKKYKDHIPERRRASEGIMPRHHKNPRCSEKLRVHISKARCPEVAQISKALQETSISSRPVVPTTTKIPDADIASLLEEPESFNFSAFTPLSTLTSKAEEGSTSQEKDDTPSTSQVEPATRKVPIDALEEKVAMLVNFMLLKYQTKESITKEDILNTVIKEDENHFTEILLRASERMEMIFGLDVQEVDATNHRYVLLIKLGLTYDGMMSDEEGVPKTGILILILGVIFMKGNRATEEEVWEVLNLTGIYAGVRHFVFGEPRQLITEDFVKENYLVYQQVEDSDPPQFEFMWGPRAHAETTKLKVLEFLAKVHGTDPSSFPAQYEEALQDEKERAEGNVSAKDDKAYDLEVDQVTKTLEETSLSFHPLIPVNSKEAPEAPLARFPEALLLLSEVPPQENQMTYAGGEEDMLEIPIQEYEAHFMKILMRATECMDMIFGLNVKEVDPISHYCDLFHPDSCLVVSFMKSPHATEEAWEVLNFMNIYPGVRAFIFGEPRKLITQDFLVYPQVESSALNQFELLWGSRAHTKITKMKNHQFLAKVNKTDPSCFPYHKLRNSFFMHFFEETVYVQTVYVISVDGRNIAYMPLHSYCPYRTHCSLLSHH</sequence>
<dbReference type="GO" id="GO:0000122">
    <property type="term" value="P:negative regulation of transcription by RNA polymerase II"/>
    <property type="evidence" value="ECO:0007669"/>
    <property type="project" value="TreeGrafter"/>
</dbReference>
<dbReference type="GO" id="GO:0005634">
    <property type="term" value="C:nucleus"/>
    <property type="evidence" value="ECO:0007669"/>
    <property type="project" value="TreeGrafter"/>
</dbReference>
<organism evidence="3 4">
    <name type="scientific">Galemys pyrenaicus</name>
    <name type="common">Iberian desman</name>
    <name type="synonym">Pyrenean desman</name>
    <dbReference type="NCBI Taxonomy" id="202257"/>
    <lineage>
        <taxon>Eukaryota</taxon>
        <taxon>Metazoa</taxon>
        <taxon>Chordata</taxon>
        <taxon>Craniata</taxon>
        <taxon>Vertebrata</taxon>
        <taxon>Euteleostomi</taxon>
        <taxon>Mammalia</taxon>
        <taxon>Eutheria</taxon>
        <taxon>Laurasiatheria</taxon>
        <taxon>Eulipotyphla</taxon>
        <taxon>Talpidae</taxon>
        <taxon>Galemys</taxon>
    </lineage>
</organism>
<dbReference type="FunFam" id="1.10.10.1210:FF:000001">
    <property type="entry name" value="melanoma-associated antigen D1"/>
    <property type="match status" value="3"/>
</dbReference>
<dbReference type="Gene3D" id="1.10.10.1200">
    <property type="entry name" value="MAGE homology domain, winged helix WH1 motif"/>
    <property type="match status" value="3"/>
</dbReference>
<dbReference type="FunFam" id="1.10.10.1200:FF:000007">
    <property type="entry name" value="Melanoma-associated antigen C2"/>
    <property type="match status" value="2"/>
</dbReference>
<comment type="caution">
    <text evidence="3">The sequence shown here is derived from an EMBL/GenBank/DDBJ whole genome shotgun (WGS) entry which is preliminary data.</text>
</comment>
<evidence type="ECO:0000313" key="4">
    <source>
        <dbReference type="Proteomes" id="UP000700334"/>
    </source>
</evidence>
<dbReference type="InterPro" id="IPR021072">
    <property type="entry name" value="MAGE_N"/>
</dbReference>
<evidence type="ECO:0000259" key="2">
    <source>
        <dbReference type="PROSITE" id="PS50838"/>
    </source>
</evidence>
<dbReference type="SMART" id="SM01392">
    <property type="entry name" value="MAGE_N"/>
    <property type="match status" value="2"/>
</dbReference>
<feature type="domain" description="MAGE" evidence="2">
    <location>
        <begin position="1007"/>
        <end position="1156"/>
    </location>
</feature>
<dbReference type="PROSITE" id="PS50838">
    <property type="entry name" value="MAGE"/>
    <property type="match status" value="4"/>
</dbReference>
<dbReference type="InterPro" id="IPR041898">
    <property type="entry name" value="MAGE_WH1"/>
</dbReference>
<accession>A0A8J5ZQX2</accession>
<dbReference type="Pfam" id="PF01454">
    <property type="entry name" value="MAGE"/>
    <property type="match status" value="3"/>
</dbReference>
<feature type="region of interest" description="Disordered" evidence="1">
    <location>
        <begin position="1"/>
        <end position="27"/>
    </location>
</feature>
<protein>
    <submittedName>
        <fullName evidence="3">Melanoma-associated antigen B16</fullName>
    </submittedName>
</protein>
<dbReference type="AlphaFoldDB" id="A0A8J5ZQX2"/>
<dbReference type="Proteomes" id="UP000700334">
    <property type="component" value="Unassembled WGS sequence"/>
</dbReference>
<feature type="domain" description="MAGE" evidence="2">
    <location>
        <begin position="120"/>
        <end position="319"/>
    </location>
</feature>
<dbReference type="InterPro" id="IPR041899">
    <property type="entry name" value="MAGE_WH2"/>
</dbReference>
<feature type="compositionally biased region" description="Polar residues" evidence="1">
    <location>
        <begin position="88"/>
        <end position="108"/>
    </location>
</feature>
<dbReference type="PANTHER" id="PTHR11736:SF145">
    <property type="entry name" value="MELANOMA-ASSOCIATED ANTIGEN B16"/>
    <property type="match status" value="1"/>
</dbReference>
<feature type="region of interest" description="Disordered" evidence="1">
    <location>
        <begin position="88"/>
        <end position="115"/>
    </location>
</feature>
<evidence type="ECO:0000313" key="3">
    <source>
        <dbReference type="EMBL" id="KAG8508109.1"/>
    </source>
</evidence>
<keyword evidence="4" id="KW-1185">Reference proteome</keyword>